<keyword evidence="1" id="KW-0472">Membrane</keyword>
<sequence>MLTTYSHWLNTPDHPPMATNEVLTLILMYVFLPLWGIAGFIDWCCHRATKIETTSGIIETIMHSIMGIQIGIPILLCLLFQVNVLILLICLAALALHEIIAHLDVRYAAPRRTISIWEMHAHSYLATLPLYMLSMIAVINWETIIDLVTLNWQGEFSFVPVEEPHGSARFLPNYLIFMAVVCVFPYIEELARCVKAKYFSAPV</sequence>
<keyword evidence="1" id="KW-1133">Transmembrane helix</keyword>
<keyword evidence="1" id="KW-0812">Transmembrane</keyword>
<feature type="transmembrane region" description="Helical" evidence="1">
    <location>
        <begin position="82"/>
        <end position="103"/>
    </location>
</feature>
<proteinExistence type="predicted"/>
<keyword evidence="3" id="KW-1185">Reference proteome</keyword>
<dbReference type="AlphaFoldDB" id="A0AAV3UAI9"/>
<evidence type="ECO:0000313" key="3">
    <source>
        <dbReference type="Proteomes" id="UP001409585"/>
    </source>
</evidence>
<protein>
    <recommendedName>
        <fullName evidence="4">Diguanylate cyclase</fullName>
    </recommendedName>
</protein>
<accession>A0AAV3UAI9</accession>
<dbReference type="EMBL" id="BAABLX010000080">
    <property type="protein sequence ID" value="GAA4961384.1"/>
    <property type="molecule type" value="Genomic_DNA"/>
</dbReference>
<feature type="transmembrane region" description="Helical" evidence="1">
    <location>
        <begin position="57"/>
        <end position="76"/>
    </location>
</feature>
<dbReference type="RefSeq" id="WP_345428086.1">
    <property type="nucleotide sequence ID" value="NZ_AP031496.1"/>
</dbReference>
<evidence type="ECO:0008006" key="4">
    <source>
        <dbReference type="Google" id="ProtNLM"/>
    </source>
</evidence>
<comment type="caution">
    <text evidence="2">The sequence shown here is derived from an EMBL/GenBank/DDBJ whole genome shotgun (WGS) entry which is preliminary data.</text>
</comment>
<feature type="transmembrane region" description="Helical" evidence="1">
    <location>
        <begin position="170"/>
        <end position="187"/>
    </location>
</feature>
<reference evidence="3" key="1">
    <citation type="journal article" date="2019" name="Int. J. Syst. Evol. Microbiol.">
        <title>The Global Catalogue of Microorganisms (GCM) 10K type strain sequencing project: providing services to taxonomists for standard genome sequencing and annotation.</title>
        <authorList>
            <consortium name="The Broad Institute Genomics Platform"/>
            <consortium name="The Broad Institute Genome Sequencing Center for Infectious Disease"/>
            <person name="Wu L."/>
            <person name="Ma J."/>
        </authorList>
    </citation>
    <scope>NUCLEOTIDE SEQUENCE [LARGE SCALE GENOMIC DNA]</scope>
    <source>
        <strain evidence="3">JCM 19134</strain>
    </source>
</reference>
<organism evidence="2 3">
    <name type="scientific">Halioxenophilus aromaticivorans</name>
    <dbReference type="NCBI Taxonomy" id="1306992"/>
    <lineage>
        <taxon>Bacteria</taxon>
        <taxon>Pseudomonadati</taxon>
        <taxon>Pseudomonadota</taxon>
        <taxon>Gammaproteobacteria</taxon>
        <taxon>Alteromonadales</taxon>
        <taxon>Alteromonadaceae</taxon>
        <taxon>Halioxenophilus</taxon>
    </lineage>
</organism>
<feature type="transmembrane region" description="Helical" evidence="1">
    <location>
        <begin position="124"/>
        <end position="150"/>
    </location>
</feature>
<feature type="transmembrane region" description="Helical" evidence="1">
    <location>
        <begin position="22"/>
        <end position="45"/>
    </location>
</feature>
<evidence type="ECO:0000313" key="2">
    <source>
        <dbReference type="EMBL" id="GAA4961384.1"/>
    </source>
</evidence>
<evidence type="ECO:0000256" key="1">
    <source>
        <dbReference type="SAM" id="Phobius"/>
    </source>
</evidence>
<name>A0AAV3UAI9_9ALTE</name>
<dbReference type="Proteomes" id="UP001409585">
    <property type="component" value="Unassembled WGS sequence"/>
</dbReference>
<gene>
    <name evidence="2" type="ORF">GCM10025791_48610</name>
</gene>